<evidence type="ECO:0000313" key="2">
    <source>
        <dbReference type="EMBL" id="CAI6377354.1"/>
    </source>
</evidence>
<sequence>MPPTPNINSVQKKKNTTNSTITDKSKTKNSTIQPARLTIPTNSTKSPTTNSEYSSQSRNMSNTTDGEWIQKPTQKNKRNLSSSSSDMSPKSPPPPIKKLFTTRNRFEALNQNPSQNDSSDIIAEATSDTEDANNDTHIKPPPPDIHEGCSRLSKLLCSSYRANWCRPFLLQICRRPSKNTNLKP</sequence>
<keyword evidence="3" id="KW-1185">Reference proteome</keyword>
<proteinExistence type="predicted"/>
<dbReference type="AlphaFoldDB" id="A0AAV0Y8U9"/>
<protein>
    <submittedName>
        <fullName evidence="2">Uncharacterized protein</fullName>
    </submittedName>
</protein>
<accession>A0AAV0Y8U9</accession>
<feature type="compositionally biased region" description="Polar residues" evidence="1">
    <location>
        <begin position="52"/>
        <end position="65"/>
    </location>
</feature>
<dbReference type="Proteomes" id="UP001160148">
    <property type="component" value="Unassembled WGS sequence"/>
</dbReference>
<evidence type="ECO:0000313" key="3">
    <source>
        <dbReference type="Proteomes" id="UP001160148"/>
    </source>
</evidence>
<comment type="caution">
    <text evidence="2">The sequence shown here is derived from an EMBL/GenBank/DDBJ whole genome shotgun (WGS) entry which is preliminary data.</text>
</comment>
<name>A0AAV0Y8U9_9HEMI</name>
<feature type="compositionally biased region" description="Polar residues" evidence="1">
    <location>
        <begin position="1"/>
        <end position="33"/>
    </location>
</feature>
<organism evidence="2 3">
    <name type="scientific">Macrosiphum euphorbiae</name>
    <name type="common">potato aphid</name>
    <dbReference type="NCBI Taxonomy" id="13131"/>
    <lineage>
        <taxon>Eukaryota</taxon>
        <taxon>Metazoa</taxon>
        <taxon>Ecdysozoa</taxon>
        <taxon>Arthropoda</taxon>
        <taxon>Hexapoda</taxon>
        <taxon>Insecta</taxon>
        <taxon>Pterygota</taxon>
        <taxon>Neoptera</taxon>
        <taxon>Paraneoptera</taxon>
        <taxon>Hemiptera</taxon>
        <taxon>Sternorrhyncha</taxon>
        <taxon>Aphidomorpha</taxon>
        <taxon>Aphidoidea</taxon>
        <taxon>Aphididae</taxon>
        <taxon>Macrosiphini</taxon>
        <taxon>Macrosiphum</taxon>
    </lineage>
</organism>
<reference evidence="2 3" key="1">
    <citation type="submission" date="2023-01" db="EMBL/GenBank/DDBJ databases">
        <authorList>
            <person name="Whitehead M."/>
        </authorList>
    </citation>
    <scope>NUCLEOTIDE SEQUENCE [LARGE SCALE GENOMIC DNA]</scope>
</reference>
<evidence type="ECO:0000256" key="1">
    <source>
        <dbReference type="SAM" id="MobiDB-lite"/>
    </source>
</evidence>
<gene>
    <name evidence="2" type="ORF">MEUPH1_LOCUS30630</name>
</gene>
<feature type="compositionally biased region" description="Low complexity" evidence="1">
    <location>
        <begin position="38"/>
        <end position="51"/>
    </location>
</feature>
<dbReference type="EMBL" id="CARXXK010001716">
    <property type="protein sequence ID" value="CAI6377354.1"/>
    <property type="molecule type" value="Genomic_DNA"/>
</dbReference>
<feature type="region of interest" description="Disordered" evidence="1">
    <location>
        <begin position="1"/>
        <end position="99"/>
    </location>
</feature>